<feature type="transmembrane region" description="Helical" evidence="5">
    <location>
        <begin position="70"/>
        <end position="95"/>
    </location>
</feature>
<gene>
    <name evidence="6" type="ORF">g.121796</name>
</gene>
<organism evidence="6">
    <name type="scientific">Schizaphis graminum</name>
    <name type="common">Green bug aphid</name>
    <dbReference type="NCBI Taxonomy" id="13262"/>
    <lineage>
        <taxon>Eukaryota</taxon>
        <taxon>Metazoa</taxon>
        <taxon>Ecdysozoa</taxon>
        <taxon>Arthropoda</taxon>
        <taxon>Hexapoda</taxon>
        <taxon>Insecta</taxon>
        <taxon>Pterygota</taxon>
        <taxon>Neoptera</taxon>
        <taxon>Paraneoptera</taxon>
        <taxon>Hemiptera</taxon>
        <taxon>Sternorrhyncha</taxon>
        <taxon>Aphidomorpha</taxon>
        <taxon>Aphidoidea</taxon>
        <taxon>Aphididae</taxon>
        <taxon>Aphidini</taxon>
        <taxon>Schizaphis</taxon>
    </lineage>
</organism>
<dbReference type="InterPro" id="IPR005178">
    <property type="entry name" value="Ostalpha/TMEM184C"/>
</dbReference>
<keyword evidence="3 5" id="KW-1133">Transmembrane helix</keyword>
<dbReference type="AlphaFoldDB" id="A0A2S2NLU6"/>
<evidence type="ECO:0000313" key="6">
    <source>
        <dbReference type="EMBL" id="MBY18107.1"/>
    </source>
</evidence>
<keyword evidence="4 5" id="KW-0472">Membrane</keyword>
<name>A0A2S2NLU6_SCHGA</name>
<feature type="transmembrane region" description="Helical" evidence="5">
    <location>
        <begin position="5"/>
        <end position="22"/>
    </location>
</feature>
<proteinExistence type="predicted"/>
<evidence type="ECO:0000256" key="4">
    <source>
        <dbReference type="ARBA" id="ARBA00023136"/>
    </source>
</evidence>
<dbReference type="EMBL" id="GGMR01005488">
    <property type="protein sequence ID" value="MBY18107.1"/>
    <property type="molecule type" value="Transcribed_RNA"/>
</dbReference>
<accession>A0A2S2NLU6</accession>
<evidence type="ECO:0000256" key="1">
    <source>
        <dbReference type="ARBA" id="ARBA00004141"/>
    </source>
</evidence>
<dbReference type="Pfam" id="PF03619">
    <property type="entry name" value="Solute_trans_a"/>
    <property type="match status" value="1"/>
</dbReference>
<comment type="subcellular location">
    <subcellularLocation>
        <location evidence="1">Membrane</location>
        <topology evidence="1">Multi-pass membrane protein</topology>
    </subcellularLocation>
</comment>
<feature type="transmembrane region" description="Helical" evidence="5">
    <location>
        <begin position="34"/>
        <end position="58"/>
    </location>
</feature>
<evidence type="ECO:0000256" key="3">
    <source>
        <dbReference type="ARBA" id="ARBA00022989"/>
    </source>
</evidence>
<evidence type="ECO:0000256" key="2">
    <source>
        <dbReference type="ARBA" id="ARBA00022692"/>
    </source>
</evidence>
<reference evidence="6" key="1">
    <citation type="submission" date="2018-04" db="EMBL/GenBank/DDBJ databases">
        <title>Transcriptome of Schizaphis graminum biotype I.</title>
        <authorList>
            <person name="Scully E.D."/>
            <person name="Geib S.M."/>
            <person name="Palmer N.A."/>
            <person name="Koch K."/>
            <person name="Bradshaw J."/>
            <person name="Heng-Moss T."/>
            <person name="Sarath G."/>
        </authorList>
    </citation>
    <scope>NUCLEOTIDE SEQUENCE</scope>
</reference>
<evidence type="ECO:0000256" key="5">
    <source>
        <dbReference type="SAM" id="Phobius"/>
    </source>
</evidence>
<protein>
    <submittedName>
        <fullName evidence="6">Organic solute transporter alpha-like protein</fullName>
    </submittedName>
</protein>
<keyword evidence="2 5" id="KW-0812">Transmembrane</keyword>
<dbReference type="GO" id="GO:0016020">
    <property type="term" value="C:membrane"/>
    <property type="evidence" value="ECO:0007669"/>
    <property type="project" value="UniProtKB-SubCell"/>
</dbReference>
<sequence length="142" mass="16145">MLVLQLPVVQGFVYMVLLVMWAEEESLYQVNYMYLQPLIVISIICGMWGISMTMRVLGEILKDHGIQGKFVVLQLVLVLAKLQGLAFRGIVWAGWLPCKPPISPTVYANRTYSVYYIIIPLRDNLFTISKLANLINVTLILL</sequence>